<evidence type="ECO:0000313" key="4">
    <source>
        <dbReference type="Proteomes" id="UP001249851"/>
    </source>
</evidence>
<keyword evidence="2" id="KW-0472">Membrane</keyword>
<organism evidence="3 4">
    <name type="scientific">Acropora cervicornis</name>
    <name type="common">Staghorn coral</name>
    <dbReference type="NCBI Taxonomy" id="6130"/>
    <lineage>
        <taxon>Eukaryota</taxon>
        <taxon>Metazoa</taxon>
        <taxon>Cnidaria</taxon>
        <taxon>Anthozoa</taxon>
        <taxon>Hexacorallia</taxon>
        <taxon>Scleractinia</taxon>
        <taxon>Astrocoeniina</taxon>
        <taxon>Acroporidae</taxon>
        <taxon>Acropora</taxon>
    </lineage>
</organism>
<keyword evidence="4" id="KW-1185">Reference proteome</keyword>
<feature type="region of interest" description="Disordered" evidence="1">
    <location>
        <begin position="404"/>
        <end position="431"/>
    </location>
</feature>
<reference evidence="3" key="2">
    <citation type="journal article" date="2023" name="Science">
        <title>Genomic signatures of disease resistance in endangered staghorn corals.</title>
        <authorList>
            <person name="Vollmer S.V."/>
            <person name="Selwyn J.D."/>
            <person name="Despard B.A."/>
            <person name="Roesel C.L."/>
        </authorList>
    </citation>
    <scope>NUCLEOTIDE SEQUENCE</scope>
    <source>
        <strain evidence="3">K2</strain>
    </source>
</reference>
<proteinExistence type="predicted"/>
<sequence length="479" mass="53814">MDGIVERCGPIFAIFVLFVHSVVALPRITFLKKISTKTGQFSVSETSPNRGDDFLHGVRKSVKAKRKCDACCDKILVFDEVVALQKKKVRRDPFKGKLLIRSKDHLAEELIDSFSNLVHKQELSAQSNCTESHLSVCQDQFNDHENTLPICPEVLKLRRCLAMCSSLKKWPSLGVKIKYELAVKKLRSYSDCIPNNKDDKKCNEELISNCYQQYNGTATPICPEVKKLRICISELVGCHAMKHPKFVHLNRRINRNCTETLLNNCQEQFNKSPIPICCKAPRLRACLEPCRVVKSWPSWVARVTYESLVKKIQDCDEERIFCGVSSQGASPSSSAVSTKELTSESKLEQHTGSLPYTFVVVATVCTCLFLVVLVVFSIVRHTTLSKRQRHTAIERAPMRIRIRAQTSRDRTRRHRHHRSHRGRSAGQGGAARQTVSGFFEGNVAPPPYSAVLDDNESVRAGDAPPPYRPPSCVGIGVIV</sequence>
<dbReference type="Proteomes" id="UP001249851">
    <property type="component" value="Unassembled WGS sequence"/>
</dbReference>
<dbReference type="AlphaFoldDB" id="A0AAD9QX49"/>
<protein>
    <submittedName>
        <fullName evidence="3">Uncharacterized protein</fullName>
    </submittedName>
</protein>
<name>A0AAD9QX49_ACRCE</name>
<keyword evidence="2" id="KW-1133">Transmembrane helix</keyword>
<reference evidence="3" key="1">
    <citation type="journal article" date="2023" name="G3 (Bethesda)">
        <title>Whole genome assembly and annotation of the endangered Caribbean coral Acropora cervicornis.</title>
        <authorList>
            <person name="Selwyn J.D."/>
            <person name="Vollmer S.V."/>
        </authorList>
    </citation>
    <scope>NUCLEOTIDE SEQUENCE</scope>
    <source>
        <strain evidence="3">K2</strain>
    </source>
</reference>
<dbReference type="EMBL" id="JARQWQ010000010">
    <property type="protein sequence ID" value="KAK2569025.1"/>
    <property type="molecule type" value="Genomic_DNA"/>
</dbReference>
<keyword evidence="2" id="KW-0812">Transmembrane</keyword>
<evidence type="ECO:0000256" key="1">
    <source>
        <dbReference type="SAM" id="MobiDB-lite"/>
    </source>
</evidence>
<evidence type="ECO:0000256" key="2">
    <source>
        <dbReference type="SAM" id="Phobius"/>
    </source>
</evidence>
<feature type="transmembrane region" description="Helical" evidence="2">
    <location>
        <begin position="356"/>
        <end position="379"/>
    </location>
</feature>
<comment type="caution">
    <text evidence="3">The sequence shown here is derived from an EMBL/GenBank/DDBJ whole genome shotgun (WGS) entry which is preliminary data.</text>
</comment>
<evidence type="ECO:0000313" key="3">
    <source>
        <dbReference type="EMBL" id="KAK2569025.1"/>
    </source>
</evidence>
<accession>A0AAD9QX49</accession>
<feature type="compositionally biased region" description="Basic residues" evidence="1">
    <location>
        <begin position="410"/>
        <end position="423"/>
    </location>
</feature>
<gene>
    <name evidence="3" type="ORF">P5673_005905</name>
</gene>